<evidence type="ECO:0000313" key="10">
    <source>
        <dbReference type="EMBL" id="PXX63903.1"/>
    </source>
</evidence>
<dbReference type="Gene3D" id="3.30.930.10">
    <property type="entry name" value="Bira Bifunctional Protein, Domain 2"/>
    <property type="match status" value="1"/>
</dbReference>
<dbReference type="GO" id="GO:0006433">
    <property type="term" value="P:prolyl-tRNA aminoacylation"/>
    <property type="evidence" value="ECO:0007669"/>
    <property type="project" value="UniProtKB-UniRule"/>
</dbReference>
<dbReference type="NCBIfam" id="TIGR00408">
    <property type="entry name" value="proS_fam_I"/>
    <property type="match status" value="1"/>
</dbReference>
<evidence type="ECO:0000256" key="2">
    <source>
        <dbReference type="ARBA" id="ARBA00022598"/>
    </source>
</evidence>
<dbReference type="Pfam" id="PF00587">
    <property type="entry name" value="tRNA-synt_2b"/>
    <property type="match status" value="1"/>
</dbReference>
<dbReference type="EC" id="6.1.1.15" evidence="8"/>
<comment type="catalytic activity">
    <reaction evidence="7 8">
        <text>tRNA(Pro) + L-proline + ATP = L-prolyl-tRNA(Pro) + AMP + diphosphate</text>
        <dbReference type="Rhea" id="RHEA:14305"/>
        <dbReference type="Rhea" id="RHEA-COMP:9700"/>
        <dbReference type="Rhea" id="RHEA-COMP:9702"/>
        <dbReference type="ChEBI" id="CHEBI:30616"/>
        <dbReference type="ChEBI" id="CHEBI:33019"/>
        <dbReference type="ChEBI" id="CHEBI:60039"/>
        <dbReference type="ChEBI" id="CHEBI:78442"/>
        <dbReference type="ChEBI" id="CHEBI:78532"/>
        <dbReference type="ChEBI" id="CHEBI:456215"/>
        <dbReference type="EC" id="6.1.1.15"/>
    </reaction>
</comment>
<dbReference type="EMBL" id="QJKF01000005">
    <property type="protein sequence ID" value="PXX63903.1"/>
    <property type="molecule type" value="Genomic_DNA"/>
</dbReference>
<name>A0A318K5F9_9NOCA</name>
<sequence length="477" mass="53073">MGTYYSRMANASVLTPQAVDFPRWYQDVINKAELADNGPVRGTMVIRPYGYGIWERMQLELDARIKKAGAENAYFPLFIPESYLAKEAEHVEGFAPELAVVTHGGGKQLEEPIVVRPTSETIINEYFSKWVQSYRDLPLLINQWANVVRWEKRPRVFLRTTEFLWQEGHTAHATFEQARDYAAMILRDVYERFMVDILAISVVPGRKPPKERFAGAINTLTLEAMMGDGKALQLGTSHELGQNFAKAFDTGFLTEAGDRAHVWQTSWGSTTRMVGGLIMVHGDDHGLRVPPRIASTQLVVMAVKDDEAVLTKVREIGRELMDAGVRVVVDDKVHTPFGRRAVDWELKGVPLRLDVGPRDLANGTGVLVRRIRGEKYPIALDSLAATIPLLLEEDQALLLSQSKEYRESRTVDVDSVEQAVEAAATGWARIPWAKIDAVGEAFLAENGVTIRCLLAPDGSLAESDDTPDSVAIVARAY</sequence>
<comment type="caution">
    <text evidence="10">The sequence shown here is derived from an EMBL/GenBank/DDBJ whole genome shotgun (WGS) entry which is preliminary data.</text>
</comment>
<keyword evidence="3 8" id="KW-0547">Nucleotide-binding</keyword>
<evidence type="ECO:0000313" key="11">
    <source>
        <dbReference type="Proteomes" id="UP000247569"/>
    </source>
</evidence>
<dbReference type="HAMAP" id="MF_01571">
    <property type="entry name" value="Pro_tRNA_synth_type3"/>
    <property type="match status" value="1"/>
</dbReference>
<dbReference type="SUPFAM" id="SSF55681">
    <property type="entry name" value="Class II aaRS and biotin synthetases"/>
    <property type="match status" value="1"/>
</dbReference>
<evidence type="ECO:0000256" key="8">
    <source>
        <dbReference type="HAMAP-Rule" id="MF_01571"/>
    </source>
</evidence>
<keyword evidence="6 8" id="KW-0030">Aminoacyl-tRNA synthetase</keyword>
<dbReference type="AlphaFoldDB" id="A0A318K5F9"/>
<dbReference type="CDD" id="cd00778">
    <property type="entry name" value="ProRS_core_arch_euk"/>
    <property type="match status" value="1"/>
</dbReference>
<dbReference type="PANTHER" id="PTHR43382">
    <property type="entry name" value="PROLYL-TRNA SYNTHETASE"/>
    <property type="match status" value="1"/>
</dbReference>
<dbReference type="InterPro" id="IPR006195">
    <property type="entry name" value="aa-tRNA-synth_II"/>
</dbReference>
<keyword evidence="4 8" id="KW-0067">ATP-binding</keyword>
<evidence type="ECO:0000256" key="6">
    <source>
        <dbReference type="ARBA" id="ARBA00023146"/>
    </source>
</evidence>
<keyword evidence="11" id="KW-1185">Reference proteome</keyword>
<dbReference type="FunFam" id="3.30.930.10:FF:000037">
    <property type="entry name" value="Proline--tRNA ligase"/>
    <property type="match status" value="1"/>
</dbReference>
<dbReference type="InterPro" id="IPR002314">
    <property type="entry name" value="aa-tRNA-synt_IIb"/>
</dbReference>
<comment type="domain">
    <text evidence="8">Consists of three domains: the N-terminal catalytic domain, the anticodon-binding domain and the C-terminal extension.</text>
</comment>
<comment type="similarity">
    <text evidence="8">Belongs to the class-II aminoacyl-tRNA synthetase family. ProS type 3 subfamily.</text>
</comment>
<reference evidence="10 11" key="1">
    <citation type="submission" date="2018-05" db="EMBL/GenBank/DDBJ databases">
        <title>Genomic Encyclopedia of Type Strains, Phase IV (KMG-IV): sequencing the most valuable type-strain genomes for metagenomic binning, comparative biology and taxonomic classification.</title>
        <authorList>
            <person name="Goeker M."/>
        </authorList>
    </citation>
    <scope>NUCLEOTIDE SEQUENCE [LARGE SCALE GENOMIC DNA]</scope>
    <source>
        <strain evidence="10 11">DSM 44704</strain>
    </source>
</reference>
<dbReference type="InterPro" id="IPR033721">
    <property type="entry name" value="ProRS_core_arch_euk"/>
</dbReference>
<dbReference type="Proteomes" id="UP000247569">
    <property type="component" value="Unassembled WGS sequence"/>
</dbReference>
<evidence type="ECO:0000259" key="9">
    <source>
        <dbReference type="PROSITE" id="PS50862"/>
    </source>
</evidence>
<evidence type="ECO:0000256" key="4">
    <source>
        <dbReference type="ARBA" id="ARBA00022840"/>
    </source>
</evidence>
<feature type="domain" description="Aminoacyl-transfer RNA synthetases class-II family profile" evidence="9">
    <location>
        <begin position="41"/>
        <end position="290"/>
    </location>
</feature>
<dbReference type="Pfam" id="PF03129">
    <property type="entry name" value="HGTP_anticodon"/>
    <property type="match status" value="1"/>
</dbReference>
<dbReference type="InterPro" id="IPR045864">
    <property type="entry name" value="aa-tRNA-synth_II/BPL/LPL"/>
</dbReference>
<evidence type="ECO:0000256" key="1">
    <source>
        <dbReference type="ARBA" id="ARBA00022490"/>
    </source>
</evidence>
<dbReference type="SUPFAM" id="SSF52954">
    <property type="entry name" value="Class II aaRS ABD-related"/>
    <property type="match status" value="1"/>
</dbReference>
<dbReference type="InterPro" id="IPR002316">
    <property type="entry name" value="Pro-tRNA-ligase_IIa"/>
</dbReference>
<dbReference type="PROSITE" id="PS50862">
    <property type="entry name" value="AA_TRNA_LIGASE_II"/>
    <property type="match status" value="1"/>
</dbReference>
<accession>A0A318K5F9</accession>
<dbReference type="GO" id="GO:0017101">
    <property type="term" value="C:aminoacyl-tRNA synthetase multienzyme complex"/>
    <property type="evidence" value="ECO:0007669"/>
    <property type="project" value="TreeGrafter"/>
</dbReference>
<protein>
    <recommendedName>
        <fullName evidence="8">Proline--tRNA ligase</fullName>
        <ecNumber evidence="8">6.1.1.15</ecNumber>
    </recommendedName>
    <alternativeName>
        <fullName evidence="8">Prolyl-tRNA synthetase</fullName>
        <shortName evidence="8">ProRS</shortName>
    </alternativeName>
</protein>
<dbReference type="Gene3D" id="3.40.50.800">
    <property type="entry name" value="Anticodon-binding domain"/>
    <property type="match status" value="1"/>
</dbReference>
<evidence type="ECO:0000256" key="3">
    <source>
        <dbReference type="ARBA" id="ARBA00022741"/>
    </source>
</evidence>
<dbReference type="InterPro" id="IPR004499">
    <property type="entry name" value="Pro-tRNA-ligase_IIa_arc-type"/>
</dbReference>
<dbReference type="GO" id="GO:0005524">
    <property type="term" value="F:ATP binding"/>
    <property type="evidence" value="ECO:0007669"/>
    <property type="project" value="UniProtKB-UniRule"/>
</dbReference>
<keyword evidence="1 8" id="KW-0963">Cytoplasm</keyword>
<proteinExistence type="inferred from homology"/>
<dbReference type="GO" id="GO:0005737">
    <property type="term" value="C:cytoplasm"/>
    <property type="evidence" value="ECO:0007669"/>
    <property type="project" value="UniProtKB-SubCell"/>
</dbReference>
<evidence type="ECO:0000256" key="5">
    <source>
        <dbReference type="ARBA" id="ARBA00022917"/>
    </source>
</evidence>
<comment type="subunit">
    <text evidence="8">Homodimer.</text>
</comment>
<dbReference type="InterPro" id="IPR036621">
    <property type="entry name" value="Anticodon-bd_dom_sf"/>
</dbReference>
<dbReference type="PANTHER" id="PTHR43382:SF3">
    <property type="entry name" value="PROLINE--TRNA LIGASE, CHLOROPLASTIC_MITOCHONDRIAL"/>
    <property type="match status" value="1"/>
</dbReference>
<keyword evidence="2 8" id="KW-0436">Ligase</keyword>
<dbReference type="InterPro" id="IPR004154">
    <property type="entry name" value="Anticodon-bd"/>
</dbReference>
<evidence type="ECO:0000256" key="7">
    <source>
        <dbReference type="ARBA" id="ARBA00047671"/>
    </source>
</evidence>
<dbReference type="GO" id="GO:0004827">
    <property type="term" value="F:proline-tRNA ligase activity"/>
    <property type="evidence" value="ECO:0007669"/>
    <property type="project" value="UniProtKB-UniRule"/>
</dbReference>
<comment type="subcellular location">
    <subcellularLocation>
        <location evidence="8">Cytoplasm</location>
    </subcellularLocation>
</comment>
<keyword evidence="5 8" id="KW-0648">Protein biosynthesis</keyword>
<gene>
    <name evidence="8" type="primary">proS</name>
    <name evidence="10" type="ORF">DFR70_10585</name>
</gene>
<organism evidence="10 11">
    <name type="scientific">Nocardia tenerifensis</name>
    <dbReference type="NCBI Taxonomy" id="228006"/>
    <lineage>
        <taxon>Bacteria</taxon>
        <taxon>Bacillati</taxon>
        <taxon>Actinomycetota</taxon>
        <taxon>Actinomycetes</taxon>
        <taxon>Mycobacteriales</taxon>
        <taxon>Nocardiaceae</taxon>
        <taxon>Nocardia</taxon>
    </lineage>
</organism>
<dbReference type="PRINTS" id="PR01046">
    <property type="entry name" value="TRNASYNTHPRO"/>
</dbReference>
<comment type="function">
    <text evidence="8">Catalyzes the attachment of proline to tRNA(Pro) in a two-step reaction: proline is first activated by ATP to form Pro-AMP and then transferred to the acceptor end of tRNA(Pro).</text>
</comment>